<name>A0A7Y1A1R3_PSEVE</name>
<protein>
    <submittedName>
        <fullName evidence="1">Uncharacterized protein</fullName>
    </submittedName>
</protein>
<accession>A0A7Y1A1R3</accession>
<evidence type="ECO:0000313" key="1">
    <source>
        <dbReference type="EMBL" id="NMY07622.1"/>
    </source>
</evidence>
<dbReference type="AlphaFoldDB" id="A0A7Y1A1R3"/>
<dbReference type="Proteomes" id="UP000537729">
    <property type="component" value="Unassembled WGS sequence"/>
</dbReference>
<organism evidence="1 2">
    <name type="scientific">Pseudomonas veronii</name>
    <dbReference type="NCBI Taxonomy" id="76761"/>
    <lineage>
        <taxon>Bacteria</taxon>
        <taxon>Pseudomonadati</taxon>
        <taxon>Pseudomonadota</taxon>
        <taxon>Gammaproteobacteria</taxon>
        <taxon>Pseudomonadales</taxon>
        <taxon>Pseudomonadaceae</taxon>
        <taxon>Pseudomonas</taxon>
    </lineage>
</organism>
<evidence type="ECO:0000313" key="2">
    <source>
        <dbReference type="Proteomes" id="UP000537729"/>
    </source>
</evidence>
<sequence>MPHVRDIHDVLVSRENLNGIPASTPALALEAHELVPGDLVNPAIPVVGGAADAHALVAGWLGVYLDEKATRSPNFNQVWGLEAWPLILWNSLEIWRQLGVLFF</sequence>
<dbReference type="EMBL" id="JAAQWG010000004">
    <property type="protein sequence ID" value="NMY07622.1"/>
    <property type="molecule type" value="Genomic_DNA"/>
</dbReference>
<gene>
    <name evidence="1" type="ORF">HBO38_04015</name>
</gene>
<reference evidence="1 2" key="1">
    <citation type="journal article" date="2020" name="Front. Microbiol.">
        <title>Genetic Organization of the aprX-lipA2 Operon Affects the Proteolytic Potential of Pseudomonas Species in Milk.</title>
        <authorList>
            <person name="Maier C."/>
            <person name="Huptas C."/>
            <person name="von Neubeck M."/>
            <person name="Scherer S."/>
            <person name="Wenning M."/>
            <person name="Lucking G."/>
        </authorList>
    </citation>
    <scope>NUCLEOTIDE SEQUENCE [LARGE SCALE GENOMIC DNA]</scope>
    <source>
        <strain evidence="1 2">DSM 16272</strain>
    </source>
</reference>
<proteinExistence type="predicted"/>
<comment type="caution">
    <text evidence="1">The sequence shown here is derived from an EMBL/GenBank/DDBJ whole genome shotgun (WGS) entry which is preliminary data.</text>
</comment>